<sequence>RTQQELDFDKAKYPRTDAMTQNKITQKYRDLQKEIEARGLYDCNYASYGVEGLRYGLFAALFL</sequence>
<gene>
    <name evidence="1" type="ORF">Tci_931935</name>
</gene>
<feature type="non-terminal residue" evidence="1">
    <location>
        <position position="63"/>
    </location>
</feature>
<reference evidence="1" key="1">
    <citation type="journal article" date="2019" name="Sci. Rep.">
        <title>Draft genome of Tanacetum cinerariifolium, the natural source of mosquito coil.</title>
        <authorList>
            <person name="Yamashiro T."/>
            <person name="Shiraishi A."/>
            <person name="Satake H."/>
            <person name="Nakayama K."/>
        </authorList>
    </citation>
    <scope>NUCLEOTIDE SEQUENCE</scope>
</reference>
<comment type="caution">
    <text evidence="1">The sequence shown here is derived from an EMBL/GenBank/DDBJ whole genome shotgun (WGS) entry which is preliminary data.</text>
</comment>
<dbReference type="AlphaFoldDB" id="A0A699XQ09"/>
<evidence type="ECO:0000313" key="1">
    <source>
        <dbReference type="EMBL" id="GFD59966.1"/>
    </source>
</evidence>
<accession>A0A699XQ09</accession>
<feature type="non-terminal residue" evidence="1">
    <location>
        <position position="1"/>
    </location>
</feature>
<proteinExistence type="predicted"/>
<name>A0A699XQ09_TANCI</name>
<protein>
    <submittedName>
        <fullName evidence="1">Uncharacterized protein</fullName>
    </submittedName>
</protein>
<organism evidence="1">
    <name type="scientific">Tanacetum cinerariifolium</name>
    <name type="common">Dalmatian daisy</name>
    <name type="synonym">Chrysanthemum cinerariifolium</name>
    <dbReference type="NCBI Taxonomy" id="118510"/>
    <lineage>
        <taxon>Eukaryota</taxon>
        <taxon>Viridiplantae</taxon>
        <taxon>Streptophyta</taxon>
        <taxon>Embryophyta</taxon>
        <taxon>Tracheophyta</taxon>
        <taxon>Spermatophyta</taxon>
        <taxon>Magnoliopsida</taxon>
        <taxon>eudicotyledons</taxon>
        <taxon>Gunneridae</taxon>
        <taxon>Pentapetalae</taxon>
        <taxon>asterids</taxon>
        <taxon>campanulids</taxon>
        <taxon>Asterales</taxon>
        <taxon>Asteraceae</taxon>
        <taxon>Asteroideae</taxon>
        <taxon>Anthemideae</taxon>
        <taxon>Anthemidinae</taxon>
        <taxon>Tanacetum</taxon>
    </lineage>
</organism>
<dbReference type="EMBL" id="BKCJ011871735">
    <property type="protein sequence ID" value="GFD59966.1"/>
    <property type="molecule type" value="Genomic_DNA"/>
</dbReference>